<comment type="caution">
    <text evidence="2">The sequence shown here is derived from an EMBL/GenBank/DDBJ whole genome shotgun (WGS) entry which is preliminary data.</text>
</comment>
<keyword evidence="1" id="KW-1133">Transmembrane helix</keyword>
<proteinExistence type="predicted"/>
<dbReference type="Proteomes" id="UP000759103">
    <property type="component" value="Unassembled WGS sequence"/>
</dbReference>
<keyword evidence="1" id="KW-0812">Transmembrane</keyword>
<gene>
    <name evidence="2" type="ORF">KZ820_04775</name>
</gene>
<keyword evidence="1" id="KW-0472">Membrane</keyword>
<feature type="transmembrane region" description="Helical" evidence="1">
    <location>
        <begin position="12"/>
        <end position="29"/>
    </location>
</feature>
<dbReference type="EMBL" id="JAHXZN010000001">
    <property type="protein sequence ID" value="MBW6530040.1"/>
    <property type="molecule type" value="Genomic_DNA"/>
</dbReference>
<organism evidence="2 3">
    <name type="scientific">Sphingomonas citri</name>
    <dbReference type="NCBI Taxonomy" id="2862499"/>
    <lineage>
        <taxon>Bacteria</taxon>
        <taxon>Pseudomonadati</taxon>
        <taxon>Pseudomonadota</taxon>
        <taxon>Alphaproteobacteria</taxon>
        <taxon>Sphingomonadales</taxon>
        <taxon>Sphingomonadaceae</taxon>
        <taxon>Sphingomonas</taxon>
    </lineage>
</organism>
<evidence type="ECO:0000313" key="3">
    <source>
        <dbReference type="Proteomes" id="UP000759103"/>
    </source>
</evidence>
<protein>
    <submittedName>
        <fullName evidence="2">Uncharacterized protein</fullName>
    </submittedName>
</protein>
<sequence length="47" mass="5450">MIDVTRELVAYAIIGAVLLIAVPTALVVLRRRHRQKLRRRGIKRYGH</sequence>
<keyword evidence="3" id="KW-1185">Reference proteome</keyword>
<dbReference type="RefSeq" id="WP_219747479.1">
    <property type="nucleotide sequence ID" value="NZ_JAHXZN010000001.1"/>
</dbReference>
<accession>A0ABS7BKA1</accession>
<name>A0ABS7BKA1_9SPHN</name>
<reference evidence="2 3" key="1">
    <citation type="submission" date="2021-07" db="EMBL/GenBank/DDBJ databases">
        <title>Sphingomonas sp.</title>
        <authorList>
            <person name="Feng G."/>
            <person name="Li J."/>
            <person name="Pan M."/>
        </authorList>
    </citation>
    <scope>NUCLEOTIDE SEQUENCE [LARGE SCALE GENOMIC DNA]</scope>
    <source>
        <strain evidence="2 3">RRHST34</strain>
    </source>
</reference>
<evidence type="ECO:0000313" key="2">
    <source>
        <dbReference type="EMBL" id="MBW6530040.1"/>
    </source>
</evidence>
<evidence type="ECO:0000256" key="1">
    <source>
        <dbReference type="SAM" id="Phobius"/>
    </source>
</evidence>